<comment type="caution">
    <text evidence="1">The sequence shown here is derived from an EMBL/GenBank/DDBJ whole genome shotgun (WGS) entry which is preliminary data.</text>
</comment>
<proteinExistence type="predicted"/>
<dbReference type="RefSeq" id="WP_236095919.1">
    <property type="nucleotide sequence ID" value="NZ_JTHE03000091.1"/>
</dbReference>
<name>A0ABD4T6L8_9CYAN</name>
<keyword evidence="2" id="KW-1185">Reference proteome</keyword>
<dbReference type="EMBL" id="JTHE03000091">
    <property type="protein sequence ID" value="MCM1984354.1"/>
    <property type="molecule type" value="Genomic_DNA"/>
</dbReference>
<accession>A0ABD4T6L8</accession>
<dbReference type="Proteomes" id="UP000031561">
    <property type="component" value="Unassembled WGS sequence"/>
</dbReference>
<reference evidence="1 2" key="1">
    <citation type="journal article" date="2015" name="Genome Announc.">
        <title>Draft Genome Sequence of Filamentous Marine Cyanobacterium Lyngbya confervoides Strain BDU141951.</title>
        <authorList>
            <person name="Chandrababunaidu M.M."/>
            <person name="Sen D."/>
            <person name="Tripathy S."/>
        </authorList>
    </citation>
    <scope>NUCLEOTIDE SEQUENCE [LARGE SCALE GENOMIC DNA]</scope>
    <source>
        <strain evidence="1 2">BDU141951</strain>
    </source>
</reference>
<sequence>MSNPPLPTPIFESLAAPAQATQTIIVAQTFNDNLGQDVSGAFNNFIESGQVWALGIGFVLGYIVRSFTAY</sequence>
<evidence type="ECO:0000313" key="2">
    <source>
        <dbReference type="Proteomes" id="UP000031561"/>
    </source>
</evidence>
<gene>
    <name evidence="1" type="ORF">QQ91_0016150</name>
</gene>
<evidence type="ECO:0000313" key="1">
    <source>
        <dbReference type="EMBL" id="MCM1984354.1"/>
    </source>
</evidence>
<protein>
    <submittedName>
        <fullName evidence="1">Uncharacterized protein</fullName>
    </submittedName>
</protein>
<organism evidence="1 2">
    <name type="scientific">Lyngbya confervoides BDU141951</name>
    <dbReference type="NCBI Taxonomy" id="1574623"/>
    <lineage>
        <taxon>Bacteria</taxon>
        <taxon>Bacillati</taxon>
        <taxon>Cyanobacteriota</taxon>
        <taxon>Cyanophyceae</taxon>
        <taxon>Oscillatoriophycideae</taxon>
        <taxon>Oscillatoriales</taxon>
        <taxon>Microcoleaceae</taxon>
        <taxon>Lyngbya</taxon>
    </lineage>
</organism>
<dbReference type="AlphaFoldDB" id="A0ABD4T6L8"/>